<evidence type="ECO:0000256" key="2">
    <source>
        <dbReference type="ARBA" id="ARBA00012391"/>
    </source>
</evidence>
<evidence type="ECO:0000256" key="9">
    <source>
        <dbReference type="ARBA" id="ARBA00041598"/>
    </source>
</evidence>
<evidence type="ECO:0000259" key="12">
    <source>
        <dbReference type="Pfam" id="PF01747"/>
    </source>
</evidence>
<dbReference type="GO" id="GO:0004781">
    <property type="term" value="F:sulfate adenylyltransferase (ATP) activity"/>
    <property type="evidence" value="ECO:0007669"/>
    <property type="project" value="UniProtKB-EC"/>
</dbReference>
<dbReference type="InterPro" id="IPR014729">
    <property type="entry name" value="Rossmann-like_a/b/a_fold"/>
</dbReference>
<evidence type="ECO:0000256" key="7">
    <source>
        <dbReference type="ARBA" id="ARBA00031812"/>
    </source>
</evidence>
<dbReference type="InterPro" id="IPR024951">
    <property type="entry name" value="Sulfurylase_cat_dom"/>
</dbReference>
<sequence>MALAAQCELGSRHACDEAELEGLRPAAAVALPLPALPTLALAVSLLLAIISSLIKRTRRASSRSQQPGPGVRGRRLAAQVNPTTPAAQQAAPLPFHPAAAGTSFVAQRRSPAAAALLGAADAAASMLLLPVSVLQTAKHVLLGQRAGTAAPRTPETAGGLGSQHHGGGGGSGSGRRIAHYGLGYGEAESEEDEWEGGESELTQAALRQLQQSPQFQGYLRARGLTAADVGASARKLRLYRRLRRLDPQGFLALLRPGSRAAFDSQVPSRLVLVAEYLLSTAAMLLTAAALYHASWAWAGALPAGARAVVCAALLWLLARQWLRARPTAGPLFGLYYEELEWGHGAPGWRCLAAGTLELAYVLGSAGAGVPVSLALRCSGRRQSVGELLAGVRVVPGRAARRSAVATSAAAATERAGLIAPHGGKLVNLMLPEGQRQAAIDSCNKTIELSDRNACDVELLCVGGFSPLEGFMNQADYNSVVDSHRLANGLLFGLPVVLDTERDDITLGDRVLLTYNGENLAVFTVESKWKPNKPLEAKNCYGTTSIEHPAVQMITMERGKYYMGGKVEGLQLPTRVFPCATPADVRSTLPEGVDVLAFQCRNPIHRAHYELFIRALDAPNVSSEAVCLVHPTCGPTQDDDIPGIVRYRTYEVLKEEANNPRLRWAYLPYSMHMAGPREAIQHMIIRKNYGCTHFIIGRDMAGSKSCLTGEDFYGAYDAQEFATANAPELGMQTVPSLNITYTEEKGYVTADVAEKEGLHKLNLSGTKFRKMLRAGEDIPEWFAFKSVVSVLREAIAEESSASDTDSS</sequence>
<evidence type="ECO:0000256" key="8">
    <source>
        <dbReference type="ARBA" id="ARBA00037980"/>
    </source>
</evidence>
<gene>
    <name evidence="14" type="ORF">COHA_008813</name>
</gene>
<dbReference type="Pfam" id="PF01747">
    <property type="entry name" value="ATP-sulfurylase"/>
    <property type="match status" value="1"/>
</dbReference>
<dbReference type="PANTHER" id="PTHR43509:SF1">
    <property type="entry name" value="SULFATE ADENYLYLTRANSFERASE"/>
    <property type="match status" value="1"/>
</dbReference>
<dbReference type="GO" id="GO:0005524">
    <property type="term" value="F:ATP binding"/>
    <property type="evidence" value="ECO:0007669"/>
    <property type="project" value="UniProtKB-KW"/>
</dbReference>
<dbReference type="Proteomes" id="UP001205105">
    <property type="component" value="Unassembled WGS sequence"/>
</dbReference>
<evidence type="ECO:0000313" key="14">
    <source>
        <dbReference type="EMBL" id="KAI7837374.1"/>
    </source>
</evidence>
<dbReference type="SUPFAM" id="SSF52374">
    <property type="entry name" value="Nucleotidylyl transferase"/>
    <property type="match status" value="1"/>
</dbReference>
<keyword evidence="4" id="KW-0548">Nucleotidyltransferase</keyword>
<dbReference type="NCBIfam" id="TIGR00339">
    <property type="entry name" value="sopT"/>
    <property type="match status" value="1"/>
</dbReference>
<feature type="transmembrane region" description="Helical" evidence="11">
    <location>
        <begin position="35"/>
        <end position="54"/>
    </location>
</feature>
<dbReference type="InterPro" id="IPR025980">
    <property type="entry name" value="ATP-Sase_PUA-like_dom"/>
</dbReference>
<comment type="pathway">
    <text evidence="1">Sulfur metabolism; hydrogen sulfide biosynthesis; sulfite from sulfate: step 1/3.</text>
</comment>
<evidence type="ECO:0000256" key="4">
    <source>
        <dbReference type="ARBA" id="ARBA00022695"/>
    </source>
</evidence>
<feature type="transmembrane region" description="Helical" evidence="11">
    <location>
        <begin position="270"/>
        <end position="291"/>
    </location>
</feature>
<proteinExistence type="inferred from homology"/>
<comment type="similarity">
    <text evidence="8">Belongs to the sulfate adenylyltransferase family.</text>
</comment>
<dbReference type="EC" id="2.7.7.4" evidence="2"/>
<evidence type="ECO:0000313" key="15">
    <source>
        <dbReference type="Proteomes" id="UP001205105"/>
    </source>
</evidence>
<dbReference type="InterPro" id="IPR002650">
    <property type="entry name" value="Sulphate_adenylyltransferase"/>
</dbReference>
<keyword evidence="3" id="KW-0808">Transferase</keyword>
<keyword evidence="5" id="KW-0547">Nucleotide-binding</keyword>
<dbReference type="Pfam" id="PF14306">
    <property type="entry name" value="PUA_2"/>
    <property type="match status" value="1"/>
</dbReference>
<feature type="compositionally biased region" description="Gly residues" evidence="10">
    <location>
        <begin position="158"/>
        <end position="173"/>
    </location>
</feature>
<dbReference type="Gene3D" id="3.40.50.620">
    <property type="entry name" value="HUPs"/>
    <property type="match status" value="1"/>
</dbReference>
<dbReference type="CDD" id="cd00517">
    <property type="entry name" value="ATPS"/>
    <property type="match status" value="1"/>
</dbReference>
<keyword evidence="15" id="KW-1185">Reference proteome</keyword>
<evidence type="ECO:0000256" key="5">
    <source>
        <dbReference type="ARBA" id="ARBA00022741"/>
    </source>
</evidence>
<evidence type="ECO:0000256" key="10">
    <source>
        <dbReference type="SAM" id="MobiDB-lite"/>
    </source>
</evidence>
<feature type="region of interest" description="Disordered" evidence="10">
    <location>
        <begin position="146"/>
        <end position="174"/>
    </location>
</feature>
<dbReference type="Gene3D" id="3.10.400.10">
    <property type="entry name" value="Sulfate adenylyltransferase"/>
    <property type="match status" value="1"/>
</dbReference>
<organism evidence="14 15">
    <name type="scientific">Chlorella ohadii</name>
    <dbReference type="NCBI Taxonomy" id="2649997"/>
    <lineage>
        <taxon>Eukaryota</taxon>
        <taxon>Viridiplantae</taxon>
        <taxon>Chlorophyta</taxon>
        <taxon>core chlorophytes</taxon>
        <taxon>Trebouxiophyceae</taxon>
        <taxon>Chlorellales</taxon>
        <taxon>Chlorellaceae</taxon>
        <taxon>Chlorella clade</taxon>
        <taxon>Chlorella</taxon>
    </lineage>
</organism>
<dbReference type="AlphaFoldDB" id="A0AAD5DN43"/>
<dbReference type="SUPFAM" id="SSF88697">
    <property type="entry name" value="PUA domain-like"/>
    <property type="match status" value="1"/>
</dbReference>
<keyword evidence="6" id="KW-0067">ATP-binding</keyword>
<feature type="transmembrane region" description="Helical" evidence="11">
    <location>
        <begin position="297"/>
        <end position="318"/>
    </location>
</feature>
<feature type="domain" description="Sulphate adenylyltransferase catalytic" evidence="12">
    <location>
        <begin position="580"/>
        <end position="792"/>
    </location>
</feature>
<evidence type="ECO:0000256" key="6">
    <source>
        <dbReference type="ARBA" id="ARBA00022840"/>
    </source>
</evidence>
<protein>
    <recommendedName>
        <fullName evidence="2">sulfate adenylyltransferase</fullName>
        <ecNumber evidence="2">2.7.7.4</ecNumber>
    </recommendedName>
    <alternativeName>
        <fullName evidence="9">ATP-sulfurylase</fullName>
    </alternativeName>
    <alternativeName>
        <fullName evidence="7">Sulfate adenylate transferase</fullName>
    </alternativeName>
</protein>
<accession>A0AAD5DN43</accession>
<dbReference type="EMBL" id="JADXDR010000155">
    <property type="protein sequence ID" value="KAI7837374.1"/>
    <property type="molecule type" value="Genomic_DNA"/>
</dbReference>
<evidence type="ECO:0000256" key="1">
    <source>
        <dbReference type="ARBA" id="ARBA00005048"/>
    </source>
</evidence>
<evidence type="ECO:0000256" key="3">
    <source>
        <dbReference type="ARBA" id="ARBA00022679"/>
    </source>
</evidence>
<keyword evidence="11" id="KW-0812">Transmembrane</keyword>
<dbReference type="GO" id="GO:0000103">
    <property type="term" value="P:sulfate assimilation"/>
    <property type="evidence" value="ECO:0007669"/>
    <property type="project" value="InterPro"/>
</dbReference>
<evidence type="ECO:0000259" key="13">
    <source>
        <dbReference type="Pfam" id="PF14306"/>
    </source>
</evidence>
<dbReference type="InterPro" id="IPR015947">
    <property type="entry name" value="PUA-like_sf"/>
</dbReference>
<reference evidence="14" key="1">
    <citation type="submission" date="2020-11" db="EMBL/GenBank/DDBJ databases">
        <title>Chlorella ohadii genome sequencing and assembly.</title>
        <authorList>
            <person name="Murik O."/>
            <person name="Treves H."/>
            <person name="Kedem I."/>
            <person name="Shotland Y."/>
            <person name="Kaplan A."/>
        </authorList>
    </citation>
    <scope>NUCLEOTIDE SEQUENCE</scope>
    <source>
        <strain evidence="14">1</strain>
    </source>
</reference>
<keyword evidence="11" id="KW-1133">Transmembrane helix</keyword>
<dbReference type="PANTHER" id="PTHR43509">
    <property type="match status" value="1"/>
</dbReference>
<evidence type="ECO:0000256" key="11">
    <source>
        <dbReference type="SAM" id="Phobius"/>
    </source>
</evidence>
<comment type="caution">
    <text evidence="14">The sequence shown here is derived from an EMBL/GenBank/DDBJ whole genome shotgun (WGS) entry which is preliminary data.</text>
</comment>
<keyword evidence="11" id="KW-0472">Membrane</keyword>
<name>A0AAD5DN43_9CHLO</name>
<feature type="domain" description="ATP-sulfurylase PUA-like" evidence="13">
    <location>
        <begin position="418"/>
        <end position="570"/>
    </location>
</feature>